<dbReference type="EMBL" id="FOBL01000057">
    <property type="protein sequence ID" value="SEM35121.1"/>
    <property type="molecule type" value="Genomic_DNA"/>
</dbReference>
<evidence type="ECO:0000313" key="1">
    <source>
        <dbReference type="EMBL" id="SEM35121.1"/>
    </source>
</evidence>
<gene>
    <name evidence="1" type="ORF">SAMN04488100_1571</name>
</gene>
<accession>A0A1H7XN03</accession>
<evidence type="ECO:0000313" key="2">
    <source>
        <dbReference type="Proteomes" id="UP000198548"/>
    </source>
</evidence>
<protein>
    <submittedName>
        <fullName evidence="1">Uncharacterized protein</fullName>
    </submittedName>
</protein>
<proteinExistence type="predicted"/>
<name>A0A1H7XN03_9LACT</name>
<dbReference type="STRING" id="426703.SAMN04488100_1571"/>
<reference evidence="1 2" key="1">
    <citation type="submission" date="2016-10" db="EMBL/GenBank/DDBJ databases">
        <authorList>
            <person name="de Groot N.N."/>
        </authorList>
    </citation>
    <scope>NUCLEOTIDE SEQUENCE [LARGE SCALE GENOMIC DNA]</scope>
    <source>
        <strain evidence="1 2">DSM 19182</strain>
    </source>
</reference>
<organism evidence="1 2">
    <name type="scientific">Alkalibacterium putridalgicola</name>
    <dbReference type="NCBI Taxonomy" id="426703"/>
    <lineage>
        <taxon>Bacteria</taxon>
        <taxon>Bacillati</taxon>
        <taxon>Bacillota</taxon>
        <taxon>Bacilli</taxon>
        <taxon>Lactobacillales</taxon>
        <taxon>Carnobacteriaceae</taxon>
        <taxon>Alkalibacterium</taxon>
    </lineage>
</organism>
<dbReference type="AlphaFoldDB" id="A0A1H7XN03"/>
<sequence length="66" mass="7688">MEKNKQSIIPVTLHDDKTDHQHISKFQSQKMVAHLKNSQTELLIYEGIKPSTLRVLLAEMPFNETR</sequence>
<dbReference type="Proteomes" id="UP000198548">
    <property type="component" value="Unassembled WGS sequence"/>
</dbReference>